<feature type="region of interest" description="Disordered" evidence="1">
    <location>
        <begin position="63"/>
        <end position="139"/>
    </location>
</feature>
<evidence type="ECO:0000313" key="3">
    <source>
        <dbReference type="EMBL" id="KAK2628571.1"/>
    </source>
</evidence>
<organism evidence="3 4">
    <name type="scientific">Diplocarpon rosae</name>
    <dbReference type="NCBI Taxonomy" id="946125"/>
    <lineage>
        <taxon>Eukaryota</taxon>
        <taxon>Fungi</taxon>
        <taxon>Dikarya</taxon>
        <taxon>Ascomycota</taxon>
        <taxon>Pezizomycotina</taxon>
        <taxon>Leotiomycetes</taxon>
        <taxon>Helotiales</taxon>
        <taxon>Drepanopezizaceae</taxon>
        <taxon>Diplocarpon</taxon>
    </lineage>
</organism>
<reference evidence="3" key="1">
    <citation type="submission" date="2023-06" db="EMBL/GenBank/DDBJ databases">
        <title>Draft genome of Marssonina rosae.</title>
        <authorList>
            <person name="Cheng Q."/>
        </authorList>
    </citation>
    <scope>NUCLEOTIDE SEQUENCE</scope>
    <source>
        <strain evidence="3">R4</strain>
    </source>
</reference>
<sequence>MPSESDNYRLLLSIISQITDEKGRLRDINWHLVADDLNLERAAAASLRWCRFKNENILNKPKISGGVAAKAQNPRAKTQQRPTGKNNNRAKLSEEKMNLRTKSGDSDGGSGETRELEMKSEDICGETEVKDEGLEPFYA</sequence>
<dbReference type="EMBL" id="JAUBYV010000002">
    <property type="protein sequence ID" value="KAK2628571.1"/>
    <property type="molecule type" value="Genomic_DNA"/>
</dbReference>
<proteinExistence type="predicted"/>
<comment type="caution">
    <text evidence="3">The sequence shown here is derived from an EMBL/GenBank/DDBJ whole genome shotgun (WGS) entry which is preliminary data.</text>
</comment>
<dbReference type="InterPro" id="IPR054505">
    <property type="entry name" value="Myb_DNA-bind_8"/>
</dbReference>
<feature type="compositionally biased region" description="Polar residues" evidence="1">
    <location>
        <begin position="75"/>
        <end position="90"/>
    </location>
</feature>
<evidence type="ECO:0000256" key="1">
    <source>
        <dbReference type="SAM" id="MobiDB-lite"/>
    </source>
</evidence>
<feature type="compositionally biased region" description="Basic and acidic residues" evidence="1">
    <location>
        <begin position="91"/>
        <end position="105"/>
    </location>
</feature>
<keyword evidence="4" id="KW-1185">Reference proteome</keyword>
<evidence type="ECO:0000313" key="4">
    <source>
        <dbReference type="Proteomes" id="UP001285354"/>
    </source>
</evidence>
<evidence type="ECO:0000259" key="2">
    <source>
        <dbReference type="Pfam" id="PF22980"/>
    </source>
</evidence>
<dbReference type="Proteomes" id="UP001285354">
    <property type="component" value="Unassembled WGS sequence"/>
</dbReference>
<protein>
    <recommendedName>
        <fullName evidence="2">Myb-like DNA-binding domain-containing protein</fullName>
    </recommendedName>
</protein>
<feature type="domain" description="Myb-like DNA-binding" evidence="2">
    <location>
        <begin position="5"/>
        <end position="54"/>
    </location>
</feature>
<dbReference type="Pfam" id="PF22980">
    <property type="entry name" value="Myb_DNA-bind_8"/>
    <property type="match status" value="1"/>
</dbReference>
<feature type="compositionally biased region" description="Basic and acidic residues" evidence="1">
    <location>
        <begin position="112"/>
        <end position="133"/>
    </location>
</feature>
<dbReference type="AlphaFoldDB" id="A0AAD9T3J0"/>
<name>A0AAD9T3J0_9HELO</name>
<gene>
    <name evidence="3" type="ORF">QTJ16_001674</name>
</gene>
<accession>A0AAD9T3J0</accession>